<dbReference type="GO" id="GO:0008270">
    <property type="term" value="F:zinc ion binding"/>
    <property type="evidence" value="ECO:0007669"/>
    <property type="project" value="InterPro"/>
</dbReference>
<evidence type="ECO:0000259" key="8">
    <source>
        <dbReference type="PROSITE" id="PS50048"/>
    </source>
</evidence>
<organism evidence="9 10">
    <name type="scientific">Dactylonectria macrodidyma</name>
    <dbReference type="NCBI Taxonomy" id="307937"/>
    <lineage>
        <taxon>Eukaryota</taxon>
        <taxon>Fungi</taxon>
        <taxon>Dikarya</taxon>
        <taxon>Ascomycota</taxon>
        <taxon>Pezizomycotina</taxon>
        <taxon>Sordariomycetes</taxon>
        <taxon>Hypocreomycetidae</taxon>
        <taxon>Hypocreales</taxon>
        <taxon>Nectriaceae</taxon>
        <taxon>Dactylonectria</taxon>
    </lineage>
</organism>
<dbReference type="GO" id="GO:0043565">
    <property type="term" value="F:sequence-specific DNA binding"/>
    <property type="evidence" value="ECO:0007669"/>
    <property type="project" value="TreeGrafter"/>
</dbReference>
<dbReference type="OrthoDB" id="3266505at2759"/>
<comment type="subcellular location">
    <subcellularLocation>
        <location evidence="1">Nucleus</location>
    </subcellularLocation>
</comment>
<name>A0A9P9EEX0_9HYPO</name>
<evidence type="ECO:0000256" key="4">
    <source>
        <dbReference type="ARBA" id="ARBA00023125"/>
    </source>
</evidence>
<dbReference type="InterPro" id="IPR051711">
    <property type="entry name" value="Stress_Response_Reg"/>
</dbReference>
<dbReference type="PANTHER" id="PTHR47540:SF6">
    <property type="entry name" value="ZN(II)2CYS6 TRANSCRIPTION FACTOR (EUROFUNG)"/>
    <property type="match status" value="1"/>
</dbReference>
<dbReference type="GO" id="GO:0045944">
    <property type="term" value="P:positive regulation of transcription by RNA polymerase II"/>
    <property type="evidence" value="ECO:0007669"/>
    <property type="project" value="TreeGrafter"/>
</dbReference>
<dbReference type="PANTHER" id="PTHR47540">
    <property type="entry name" value="THIAMINE REPRESSIBLE GENES REGULATORY PROTEIN THI5"/>
    <property type="match status" value="1"/>
</dbReference>
<evidence type="ECO:0000256" key="1">
    <source>
        <dbReference type="ARBA" id="ARBA00004123"/>
    </source>
</evidence>
<feature type="region of interest" description="Disordered" evidence="7">
    <location>
        <begin position="160"/>
        <end position="179"/>
    </location>
</feature>
<dbReference type="GO" id="GO:0006351">
    <property type="term" value="P:DNA-templated transcription"/>
    <property type="evidence" value="ECO:0007669"/>
    <property type="project" value="InterPro"/>
</dbReference>
<dbReference type="InterPro" id="IPR007219">
    <property type="entry name" value="XnlR_reg_dom"/>
</dbReference>
<dbReference type="AlphaFoldDB" id="A0A9P9EEX0"/>
<feature type="region of interest" description="Disordered" evidence="7">
    <location>
        <begin position="68"/>
        <end position="99"/>
    </location>
</feature>
<keyword evidence="10" id="KW-1185">Reference proteome</keyword>
<evidence type="ECO:0000256" key="2">
    <source>
        <dbReference type="ARBA" id="ARBA00022723"/>
    </source>
</evidence>
<keyword evidence="2" id="KW-0479">Metal-binding</keyword>
<dbReference type="SUPFAM" id="SSF57701">
    <property type="entry name" value="Zn2/Cys6 DNA-binding domain"/>
    <property type="match status" value="1"/>
</dbReference>
<keyword evidence="6" id="KW-0539">Nucleus</keyword>
<dbReference type="Pfam" id="PF00172">
    <property type="entry name" value="Zn_clus"/>
    <property type="match status" value="1"/>
</dbReference>
<keyword evidence="4" id="KW-0238">DNA-binding</keyword>
<dbReference type="PROSITE" id="PS00463">
    <property type="entry name" value="ZN2_CY6_FUNGAL_1"/>
    <property type="match status" value="1"/>
</dbReference>
<dbReference type="Proteomes" id="UP000738349">
    <property type="component" value="Unassembled WGS sequence"/>
</dbReference>
<evidence type="ECO:0000256" key="6">
    <source>
        <dbReference type="ARBA" id="ARBA00023242"/>
    </source>
</evidence>
<gene>
    <name evidence="9" type="ORF">EDB81DRAFT_949013</name>
</gene>
<dbReference type="Gene3D" id="4.10.240.10">
    <property type="entry name" value="Zn(2)-C6 fungal-type DNA-binding domain"/>
    <property type="match status" value="1"/>
</dbReference>
<dbReference type="InterPro" id="IPR036864">
    <property type="entry name" value="Zn2-C6_fun-type_DNA-bd_sf"/>
</dbReference>
<reference evidence="9" key="1">
    <citation type="journal article" date="2021" name="Nat. Commun.">
        <title>Genetic determinants of endophytism in the Arabidopsis root mycobiome.</title>
        <authorList>
            <person name="Mesny F."/>
            <person name="Miyauchi S."/>
            <person name="Thiergart T."/>
            <person name="Pickel B."/>
            <person name="Atanasova L."/>
            <person name="Karlsson M."/>
            <person name="Huettel B."/>
            <person name="Barry K.W."/>
            <person name="Haridas S."/>
            <person name="Chen C."/>
            <person name="Bauer D."/>
            <person name="Andreopoulos W."/>
            <person name="Pangilinan J."/>
            <person name="LaButti K."/>
            <person name="Riley R."/>
            <person name="Lipzen A."/>
            <person name="Clum A."/>
            <person name="Drula E."/>
            <person name="Henrissat B."/>
            <person name="Kohler A."/>
            <person name="Grigoriev I.V."/>
            <person name="Martin F.M."/>
            <person name="Hacquard S."/>
        </authorList>
    </citation>
    <scope>NUCLEOTIDE SEQUENCE</scope>
    <source>
        <strain evidence="9">MPI-CAGE-AT-0147</strain>
    </source>
</reference>
<evidence type="ECO:0000256" key="7">
    <source>
        <dbReference type="SAM" id="MobiDB-lite"/>
    </source>
</evidence>
<feature type="compositionally biased region" description="Polar residues" evidence="7">
    <location>
        <begin position="90"/>
        <end position="99"/>
    </location>
</feature>
<dbReference type="CDD" id="cd12148">
    <property type="entry name" value="fungal_TF_MHR"/>
    <property type="match status" value="1"/>
</dbReference>
<dbReference type="SMART" id="SM00066">
    <property type="entry name" value="GAL4"/>
    <property type="match status" value="1"/>
</dbReference>
<feature type="compositionally biased region" description="Basic and acidic residues" evidence="7">
    <location>
        <begin position="68"/>
        <end position="80"/>
    </location>
</feature>
<evidence type="ECO:0000313" key="10">
    <source>
        <dbReference type="Proteomes" id="UP000738349"/>
    </source>
</evidence>
<evidence type="ECO:0000313" key="9">
    <source>
        <dbReference type="EMBL" id="KAH7136208.1"/>
    </source>
</evidence>
<evidence type="ECO:0000256" key="3">
    <source>
        <dbReference type="ARBA" id="ARBA00023015"/>
    </source>
</evidence>
<dbReference type="Pfam" id="PF04082">
    <property type="entry name" value="Fungal_trans"/>
    <property type="match status" value="1"/>
</dbReference>
<keyword evidence="5" id="KW-0804">Transcription</keyword>
<dbReference type="SMART" id="SM00906">
    <property type="entry name" value="Fungal_trans"/>
    <property type="match status" value="1"/>
</dbReference>
<dbReference type="GO" id="GO:0005634">
    <property type="term" value="C:nucleus"/>
    <property type="evidence" value="ECO:0007669"/>
    <property type="project" value="UniProtKB-SubCell"/>
</dbReference>
<feature type="domain" description="Zn(2)-C6 fungal-type" evidence="8">
    <location>
        <begin position="17"/>
        <end position="46"/>
    </location>
</feature>
<dbReference type="CDD" id="cd00067">
    <property type="entry name" value="GAL4"/>
    <property type="match status" value="1"/>
</dbReference>
<dbReference type="InterPro" id="IPR001138">
    <property type="entry name" value="Zn2Cys6_DnaBD"/>
</dbReference>
<dbReference type="PROSITE" id="PS50048">
    <property type="entry name" value="ZN2_CY6_FUNGAL_2"/>
    <property type="match status" value="1"/>
</dbReference>
<comment type="caution">
    <text evidence="9">The sequence shown here is derived from an EMBL/GenBank/DDBJ whole genome shotgun (WGS) entry which is preliminary data.</text>
</comment>
<keyword evidence="3" id="KW-0805">Transcription regulation</keyword>
<proteinExistence type="predicted"/>
<sequence>MGANCEPSGKTRRTANACIPCRQSKIKCSGKDPCANCQRRSVPCHFTEGADMVMVSAKYLHELQKKLEEVRQSPESNRVKERAHHRSPPRASSSIYRVDQSQSPLEAHILLKPMPTAQAYCSPPGARIQVHDSMIDPALGTKRTRDVAFGLDDDSGLDPHLASPSLTVDGSNPPSTATKLSLRHQNESGHSIWPSAFTLASKTIKNIRKNGRQWVWLAPWSTWSFTVRLMLMLSEKLHGNSAIPLHLSEDEIYILPPKPPLSDFPDIRCLPSLDHAIYLFNAVKFHLGHTYRFFDDMEFESQIRSFYSGNAAQKAADSPLWFAKFLLVLAFGTAFNPRPIASREPPGGKFFVRAMALIPDHMTIWKDSLLATEVLAMAGLYLFSIDERESAYVYLGHALRIAQFEGLHTQLPESELGTETVTWCRDLWWTLYIMDRHFSASVGLPMSVQDSDITMSVNPPNLGSQGDSARSLQVNLSHLLSVTLTTVYKPMKTSLATYLEQTRSTLSTLAHHAQEIEKIIRLKFQDSIDTMPKGTRHITLLYHQCVMVATRPLLLSVLKERLDMLGHQGDENWETFLAHTGAIISTGIKSAVKTLQILSSEYSLLEIFLPYDLEFTFGAALHLAMANALFPDVVDDQGCYAQLARGILSDMISRGNRVAKARKMELEYLEALCQELVTQVQRQGLQTLTLFGLDDTQRLFDESDAAMTMTANGFMSDQAPVSNNMDFLDNIGISSEEFLSIVQQIGDFDSVPDEILALS</sequence>
<feature type="compositionally biased region" description="Polar residues" evidence="7">
    <location>
        <begin position="164"/>
        <end position="179"/>
    </location>
</feature>
<accession>A0A9P9EEX0</accession>
<evidence type="ECO:0000256" key="5">
    <source>
        <dbReference type="ARBA" id="ARBA00023163"/>
    </source>
</evidence>
<dbReference type="GO" id="GO:0000981">
    <property type="term" value="F:DNA-binding transcription factor activity, RNA polymerase II-specific"/>
    <property type="evidence" value="ECO:0007669"/>
    <property type="project" value="InterPro"/>
</dbReference>
<protein>
    <recommendedName>
        <fullName evidence="8">Zn(2)-C6 fungal-type domain-containing protein</fullName>
    </recommendedName>
</protein>
<dbReference type="EMBL" id="JAGMUV010000013">
    <property type="protein sequence ID" value="KAH7136208.1"/>
    <property type="molecule type" value="Genomic_DNA"/>
</dbReference>